<evidence type="ECO:0000256" key="1">
    <source>
        <dbReference type="SAM" id="SignalP"/>
    </source>
</evidence>
<keyword evidence="1" id="KW-0732">Signal</keyword>
<name>A0ABS9SIX8_9BACT</name>
<comment type="caution">
    <text evidence="3">The sequence shown here is derived from an EMBL/GenBank/DDBJ whole genome shotgun (WGS) entry which is preliminary data.</text>
</comment>
<dbReference type="RefSeq" id="WP_240828270.1">
    <property type="nucleotide sequence ID" value="NZ_JAKWBL010000001.1"/>
</dbReference>
<accession>A0ABS9SIX8</accession>
<dbReference type="Pfam" id="PF17164">
    <property type="entry name" value="DUF5122"/>
    <property type="match status" value="3"/>
</dbReference>
<keyword evidence="4" id="KW-1185">Reference proteome</keyword>
<evidence type="ECO:0000313" key="4">
    <source>
        <dbReference type="Proteomes" id="UP001202248"/>
    </source>
</evidence>
<sequence>MKIYCYIITAAVTLFISQLAGCKKDEVFPDPYEGGQSLLAISFLNKTPMPSRGIAGQDMTFYVDGLKMANAKDIKFLASDLEASIKNITDSTITITLPQNVSSGAASLRVDGQVFQGPNIYIEGKLYRDATFKSGLGTNGIVYDILRDNDQYIIAGNFSSYNLNSTLGGLAKINSSGEKVDGLTAGNALSAGSISSIIKLPNSDLMIGGLFSMFDSVSDMNNITLLTGSGSLRTRIVDLYVAPDISDPSYAKDTVPQFIGNLSGFINKLYYYNNQVTAVGSMSGYSQYFYERSTKDNKLIAYSPVISISRMFLNGTLDSNYLFNKADPTKKLTGFNGSISDSYMQGDGKLIVVGSFTSFNGTACNRIVRLNVDGSIDQTFRSGLAANESISSITYNSTTQKFIIAGSFTDYNGASINNIAILNDDGSLDAGFKTTGAFTGGIPTFASQLSNGLIIVTGGFEKYNNITRKGLMVLNANGSLAVNYNSTGAFNGIAYKMIETKSGIGGLPAAILVGYIDTFEGQKCGGIIKLVFGN</sequence>
<dbReference type="Proteomes" id="UP001202248">
    <property type="component" value="Unassembled WGS sequence"/>
</dbReference>
<dbReference type="InterPro" id="IPR032175">
    <property type="entry name" value="DUF5008"/>
</dbReference>
<dbReference type="Gene3D" id="2.80.10.50">
    <property type="match status" value="1"/>
</dbReference>
<protein>
    <submittedName>
        <fullName evidence="3">DUF5008 domain-containing protein</fullName>
    </submittedName>
</protein>
<proteinExistence type="predicted"/>
<dbReference type="InterPro" id="IPR013431">
    <property type="entry name" value="Delta_60_rpt"/>
</dbReference>
<evidence type="ECO:0000259" key="2">
    <source>
        <dbReference type="Pfam" id="PF16400"/>
    </source>
</evidence>
<reference evidence="3 4" key="1">
    <citation type="submission" date="2022-02" db="EMBL/GenBank/DDBJ databases">
        <authorList>
            <person name="Min J."/>
        </authorList>
    </citation>
    <scope>NUCLEOTIDE SEQUENCE [LARGE SCALE GENOMIC DNA]</scope>
    <source>
        <strain evidence="3 4">GR10-1</strain>
    </source>
</reference>
<dbReference type="EMBL" id="JAKWBL010000001">
    <property type="protein sequence ID" value="MCH5598304.1"/>
    <property type="molecule type" value="Genomic_DNA"/>
</dbReference>
<organism evidence="3 4">
    <name type="scientific">Niabella ginsengisoli</name>
    <dbReference type="NCBI Taxonomy" id="522298"/>
    <lineage>
        <taxon>Bacteria</taxon>
        <taxon>Pseudomonadati</taxon>
        <taxon>Bacteroidota</taxon>
        <taxon>Chitinophagia</taxon>
        <taxon>Chitinophagales</taxon>
        <taxon>Chitinophagaceae</taxon>
        <taxon>Niabella</taxon>
    </lineage>
</organism>
<gene>
    <name evidence="3" type="ORF">MKP09_10465</name>
</gene>
<feature type="signal peptide" evidence="1">
    <location>
        <begin position="1"/>
        <end position="20"/>
    </location>
</feature>
<dbReference type="Pfam" id="PF16400">
    <property type="entry name" value="DUF5008"/>
    <property type="match status" value="1"/>
</dbReference>
<feature type="domain" description="DUF5008" evidence="2">
    <location>
        <begin position="26"/>
        <end position="118"/>
    </location>
</feature>
<feature type="chain" id="PRO_5045995424" evidence="1">
    <location>
        <begin position="21"/>
        <end position="534"/>
    </location>
</feature>
<evidence type="ECO:0000313" key="3">
    <source>
        <dbReference type="EMBL" id="MCH5598304.1"/>
    </source>
</evidence>